<dbReference type="RefSeq" id="WP_173122636.1">
    <property type="nucleotide sequence ID" value="NZ_JABRWJ010000003.1"/>
</dbReference>
<evidence type="ECO:0000259" key="3">
    <source>
        <dbReference type="Pfam" id="PF17806"/>
    </source>
</evidence>
<keyword evidence="1" id="KW-0560">Oxidoreductase</keyword>
<dbReference type="InterPro" id="IPR041117">
    <property type="entry name" value="SoxA_A3"/>
</dbReference>
<sequence>MQRDPVDFAVDVAVIGAGPAGLAAAATAAEQGLSVVLLDEQAHPGGQIYRDVARAGVDRMQVLGNDYAAGRALVERFAQSTARHVGGAAVWIITRDRIIHYLKDGRSQSITAGQVILCTGAMERPFPIPGWTLPGVMTAGAAQILLKSAGVVPSQPVVLAGCGPLLYLLAWQYLRAGVRMAAIVDTTERGDYLRALRHLGGAVAGWREVKKGLGLIRSIRRAGIPFYRAATDLAVEGDARATALRFRVGARSHRVETDLVLLHQGVVPNHQITASLRLPHRWDDQQLCWVPQADAWGHLALDGFLTAGDGRGIAGGAAAALQGQLAGLAASHDAGRMSELERDRQAEPLRSALRRQLHIRPFLDALYRPKVQHRVPADDVIACRCEEVSAGELRRMVALGCMGPSQTKAFSRCGMGPCQGRLCGLTVTEVIAQARGVSPAEVGHHRIRAPIKPITLEALAAL</sequence>
<dbReference type="PANTHER" id="PTHR42949">
    <property type="entry name" value="ANAEROBIC GLYCEROL-3-PHOSPHATE DEHYDROGENASE SUBUNIT B"/>
    <property type="match status" value="1"/>
</dbReference>
<feature type="domain" description="FAD/NAD(P)-binding" evidence="2">
    <location>
        <begin position="11"/>
        <end position="282"/>
    </location>
</feature>
<accession>A0ABX2EG09</accession>
<organism evidence="4 5">
    <name type="scientific">Pseudaquabacterium terrae</name>
    <dbReference type="NCBI Taxonomy" id="2732868"/>
    <lineage>
        <taxon>Bacteria</taxon>
        <taxon>Pseudomonadati</taxon>
        <taxon>Pseudomonadota</taxon>
        <taxon>Betaproteobacteria</taxon>
        <taxon>Burkholderiales</taxon>
        <taxon>Sphaerotilaceae</taxon>
        <taxon>Pseudaquabacterium</taxon>
    </lineage>
</organism>
<evidence type="ECO:0000259" key="2">
    <source>
        <dbReference type="Pfam" id="PF07992"/>
    </source>
</evidence>
<dbReference type="InterPro" id="IPR023753">
    <property type="entry name" value="FAD/NAD-binding_dom"/>
</dbReference>
<name>A0ABX2EG09_9BURK</name>
<dbReference type="InterPro" id="IPR017224">
    <property type="entry name" value="Opine_Oxase_asu/HCN_bsu"/>
</dbReference>
<dbReference type="PIRSF" id="PIRSF037495">
    <property type="entry name" value="Opine_OX_OoxA/HcnB"/>
    <property type="match status" value="1"/>
</dbReference>
<protein>
    <submittedName>
        <fullName evidence="4">FAD-dependent oxidoreductase</fullName>
    </submittedName>
</protein>
<dbReference type="PRINTS" id="PR00411">
    <property type="entry name" value="PNDRDTASEI"/>
</dbReference>
<dbReference type="InterPro" id="IPR036188">
    <property type="entry name" value="FAD/NAD-bd_sf"/>
</dbReference>
<evidence type="ECO:0000256" key="1">
    <source>
        <dbReference type="ARBA" id="ARBA00023002"/>
    </source>
</evidence>
<gene>
    <name evidence="4" type="ORF">HLB44_11065</name>
</gene>
<dbReference type="PANTHER" id="PTHR42949:SF3">
    <property type="entry name" value="ANAEROBIC GLYCEROL-3-PHOSPHATE DEHYDROGENASE SUBUNIT B"/>
    <property type="match status" value="1"/>
</dbReference>
<comment type="caution">
    <text evidence="4">The sequence shown here is derived from an EMBL/GenBank/DDBJ whole genome shotgun (WGS) entry which is preliminary data.</text>
</comment>
<dbReference type="Pfam" id="PF07992">
    <property type="entry name" value="Pyr_redox_2"/>
    <property type="match status" value="1"/>
</dbReference>
<evidence type="ECO:0000313" key="5">
    <source>
        <dbReference type="Proteomes" id="UP000737171"/>
    </source>
</evidence>
<dbReference type="Gene3D" id="1.10.10.1100">
    <property type="entry name" value="BFD-like [2Fe-2S]-binding domain"/>
    <property type="match status" value="1"/>
</dbReference>
<dbReference type="Proteomes" id="UP000737171">
    <property type="component" value="Unassembled WGS sequence"/>
</dbReference>
<keyword evidence="5" id="KW-1185">Reference proteome</keyword>
<dbReference type="PRINTS" id="PR00368">
    <property type="entry name" value="FADPNR"/>
</dbReference>
<dbReference type="EMBL" id="JABRWJ010000003">
    <property type="protein sequence ID" value="NRF67526.1"/>
    <property type="molecule type" value="Genomic_DNA"/>
</dbReference>
<dbReference type="Pfam" id="PF17806">
    <property type="entry name" value="SO_alpha_A3"/>
    <property type="match status" value="1"/>
</dbReference>
<feature type="domain" description="SoxA A3" evidence="3">
    <location>
        <begin position="405"/>
        <end position="461"/>
    </location>
</feature>
<proteinExistence type="predicted"/>
<dbReference type="InterPro" id="IPR051691">
    <property type="entry name" value="Metab_Enz_Cyan_OpOx_G3PDH"/>
</dbReference>
<evidence type="ECO:0000313" key="4">
    <source>
        <dbReference type="EMBL" id="NRF67526.1"/>
    </source>
</evidence>
<dbReference type="SUPFAM" id="SSF51905">
    <property type="entry name" value="FAD/NAD(P)-binding domain"/>
    <property type="match status" value="1"/>
</dbReference>
<dbReference type="CDD" id="cd19946">
    <property type="entry name" value="GlpA-like_Fer2_BFD-like"/>
    <property type="match status" value="1"/>
</dbReference>
<reference evidence="4 5" key="1">
    <citation type="submission" date="2020-05" db="EMBL/GenBank/DDBJ databases">
        <title>Aquincola sp. isolate from soil.</title>
        <authorList>
            <person name="Han J."/>
            <person name="Kim D.-U."/>
        </authorList>
    </citation>
    <scope>NUCLEOTIDE SEQUENCE [LARGE SCALE GENOMIC DNA]</scope>
    <source>
        <strain evidence="4 5">S2</strain>
    </source>
</reference>
<dbReference type="InterPro" id="IPR041854">
    <property type="entry name" value="BFD-like_2Fe2S-bd_dom_sf"/>
</dbReference>
<dbReference type="Gene3D" id="3.50.50.60">
    <property type="entry name" value="FAD/NAD(P)-binding domain"/>
    <property type="match status" value="1"/>
</dbReference>